<dbReference type="InterPro" id="IPR002403">
    <property type="entry name" value="Cyt_P450_E_grp-IV"/>
</dbReference>
<dbReference type="PRINTS" id="PR00465">
    <property type="entry name" value="EP450IV"/>
</dbReference>
<dbReference type="Pfam" id="PF00067">
    <property type="entry name" value="p450"/>
    <property type="match status" value="1"/>
</dbReference>
<dbReference type="STRING" id="106004.A0A1Y2FTS3"/>
<protein>
    <submittedName>
        <fullName evidence="8">Cytochrome P450</fullName>
    </submittedName>
</protein>
<evidence type="ECO:0000256" key="4">
    <source>
        <dbReference type="ARBA" id="ARBA00022723"/>
    </source>
</evidence>
<dbReference type="GO" id="GO:0016705">
    <property type="term" value="F:oxidoreductase activity, acting on paired donors, with incorporation or reduction of molecular oxygen"/>
    <property type="evidence" value="ECO:0007669"/>
    <property type="project" value="InterPro"/>
</dbReference>
<evidence type="ECO:0000313" key="8">
    <source>
        <dbReference type="EMBL" id="ORY86694.1"/>
    </source>
</evidence>
<dbReference type="GO" id="GO:0005506">
    <property type="term" value="F:iron ion binding"/>
    <property type="evidence" value="ECO:0007669"/>
    <property type="project" value="InterPro"/>
</dbReference>
<dbReference type="InterPro" id="IPR036396">
    <property type="entry name" value="Cyt_P450_sf"/>
</dbReference>
<keyword evidence="5 6" id="KW-0408">Iron</keyword>
<feature type="binding site" description="axial binding residue" evidence="6">
    <location>
        <position position="337"/>
    </location>
    <ligand>
        <name>heme</name>
        <dbReference type="ChEBI" id="CHEBI:30413"/>
    </ligand>
    <ligandPart>
        <name>Fe</name>
        <dbReference type="ChEBI" id="CHEBI:18248"/>
    </ligandPart>
</feature>
<evidence type="ECO:0000313" key="9">
    <source>
        <dbReference type="Proteomes" id="UP000193467"/>
    </source>
</evidence>
<dbReference type="PANTHER" id="PTHR24304:SF2">
    <property type="entry name" value="24-HYDROXYCHOLESTEROL 7-ALPHA-HYDROXYLASE"/>
    <property type="match status" value="1"/>
</dbReference>
<dbReference type="GO" id="GO:0020037">
    <property type="term" value="F:heme binding"/>
    <property type="evidence" value="ECO:0007669"/>
    <property type="project" value="InterPro"/>
</dbReference>
<dbReference type="OrthoDB" id="3366823at2759"/>
<evidence type="ECO:0000256" key="7">
    <source>
        <dbReference type="RuleBase" id="RU000461"/>
    </source>
</evidence>
<evidence type="ECO:0000256" key="3">
    <source>
        <dbReference type="ARBA" id="ARBA00022617"/>
    </source>
</evidence>
<dbReference type="SUPFAM" id="SSF48264">
    <property type="entry name" value="Cytochrome P450"/>
    <property type="match status" value="1"/>
</dbReference>
<sequence length="437" mass="48591">MFTSSPALDHRDSIDEMHDYVWDVPRKHGYEVTRNADKIMGRHLTKAKIGSMVTLVEDKVLEDVARLRQSVGPSGSRVPFGHRTWSLLWNSSLGALFGGGLDPTWVRGPAREMMHNANVCYFIDLLPFLPRAFWFAVLPKARAFRRGRRDLHSRLAKWLDNDDAVSQADDMLQEIGKMFNSRRDECNLEAASAWVAMFVTGLAVNTGEVTGWLFPYLLRSPALLKAIRAECDALPAGRLDQVDLKASAPLLSSAIQETLRIRGSIFSGRTVKKPFQLPGYDHQFKRGDLLRIMSPGAALDTDCWGDDAAVWRGDRFYQGGDQMYNSQLAFGGGVTTCPGRWLATAELLIVTAHLIRNFDFGTDISLHEKLPDEGDDTEFGAPCKAGTGEVVKLTDLDGKSYDIVMPNMENSGCEIPSGLLPPLEETVIFMKPRDIDV</sequence>
<gene>
    <name evidence="8" type="ORF">BCR35DRAFT_313262</name>
</gene>
<dbReference type="Gene3D" id="1.10.630.10">
    <property type="entry name" value="Cytochrome P450"/>
    <property type="match status" value="1"/>
</dbReference>
<keyword evidence="4 6" id="KW-0479">Metal-binding</keyword>
<reference evidence="8 9" key="1">
    <citation type="submission" date="2016-07" db="EMBL/GenBank/DDBJ databases">
        <title>Pervasive Adenine N6-methylation of Active Genes in Fungi.</title>
        <authorList>
            <consortium name="DOE Joint Genome Institute"/>
            <person name="Mondo S.J."/>
            <person name="Dannebaum R.O."/>
            <person name="Kuo R.C."/>
            <person name="Labutti K."/>
            <person name="Haridas S."/>
            <person name="Kuo A."/>
            <person name="Salamov A."/>
            <person name="Ahrendt S.R."/>
            <person name="Lipzen A."/>
            <person name="Sullivan W."/>
            <person name="Andreopoulos W.B."/>
            <person name="Clum A."/>
            <person name="Lindquist E."/>
            <person name="Daum C."/>
            <person name="Ramamoorthy G.K."/>
            <person name="Gryganskyi A."/>
            <person name="Culley D."/>
            <person name="Magnuson J.K."/>
            <person name="James T.Y."/>
            <person name="O'Malley M.A."/>
            <person name="Stajich J.E."/>
            <person name="Spatafora J.W."/>
            <person name="Visel A."/>
            <person name="Grigoriev I.V."/>
        </authorList>
    </citation>
    <scope>NUCLEOTIDE SEQUENCE [LARGE SCALE GENOMIC DNA]</scope>
    <source>
        <strain evidence="8 9">62-1032</strain>
    </source>
</reference>
<comment type="caution">
    <text evidence="8">The sequence shown here is derived from an EMBL/GenBank/DDBJ whole genome shotgun (WGS) entry which is preliminary data.</text>
</comment>
<dbReference type="AlphaFoldDB" id="A0A1Y2FTS3"/>
<comment type="cofactor">
    <cofactor evidence="1 6">
        <name>heme</name>
        <dbReference type="ChEBI" id="CHEBI:30413"/>
    </cofactor>
</comment>
<dbReference type="InParanoid" id="A0A1Y2FTS3"/>
<keyword evidence="7" id="KW-0503">Monooxygenase</keyword>
<dbReference type="InterPro" id="IPR050529">
    <property type="entry name" value="CYP450_sterol_14alpha_dmase"/>
</dbReference>
<evidence type="ECO:0000256" key="1">
    <source>
        <dbReference type="ARBA" id="ARBA00001971"/>
    </source>
</evidence>
<name>A0A1Y2FTS3_9BASI</name>
<dbReference type="EMBL" id="MCGR01000014">
    <property type="protein sequence ID" value="ORY86694.1"/>
    <property type="molecule type" value="Genomic_DNA"/>
</dbReference>
<comment type="similarity">
    <text evidence="2 7">Belongs to the cytochrome P450 family.</text>
</comment>
<keyword evidence="3 6" id="KW-0349">Heme</keyword>
<dbReference type="InterPro" id="IPR001128">
    <property type="entry name" value="Cyt_P450"/>
</dbReference>
<evidence type="ECO:0000256" key="2">
    <source>
        <dbReference type="ARBA" id="ARBA00010617"/>
    </source>
</evidence>
<dbReference type="GO" id="GO:0004497">
    <property type="term" value="F:monooxygenase activity"/>
    <property type="evidence" value="ECO:0007669"/>
    <property type="project" value="UniProtKB-KW"/>
</dbReference>
<dbReference type="PANTHER" id="PTHR24304">
    <property type="entry name" value="CYTOCHROME P450 FAMILY 7"/>
    <property type="match status" value="1"/>
</dbReference>
<organism evidence="8 9">
    <name type="scientific">Leucosporidium creatinivorum</name>
    <dbReference type="NCBI Taxonomy" id="106004"/>
    <lineage>
        <taxon>Eukaryota</taxon>
        <taxon>Fungi</taxon>
        <taxon>Dikarya</taxon>
        <taxon>Basidiomycota</taxon>
        <taxon>Pucciniomycotina</taxon>
        <taxon>Microbotryomycetes</taxon>
        <taxon>Leucosporidiales</taxon>
        <taxon>Leucosporidium</taxon>
    </lineage>
</organism>
<proteinExistence type="inferred from homology"/>
<dbReference type="Proteomes" id="UP000193467">
    <property type="component" value="Unassembled WGS sequence"/>
</dbReference>
<dbReference type="PROSITE" id="PS00086">
    <property type="entry name" value="CYTOCHROME_P450"/>
    <property type="match status" value="1"/>
</dbReference>
<evidence type="ECO:0000256" key="5">
    <source>
        <dbReference type="ARBA" id="ARBA00023004"/>
    </source>
</evidence>
<evidence type="ECO:0000256" key="6">
    <source>
        <dbReference type="PIRSR" id="PIRSR602403-1"/>
    </source>
</evidence>
<dbReference type="InterPro" id="IPR017972">
    <property type="entry name" value="Cyt_P450_CS"/>
</dbReference>
<accession>A0A1Y2FTS3</accession>
<keyword evidence="9" id="KW-1185">Reference proteome</keyword>
<keyword evidence="7" id="KW-0560">Oxidoreductase</keyword>